<name>A0A3D8S9K8_9HELO</name>
<accession>A0A3D8S9K8</accession>
<protein>
    <submittedName>
        <fullName evidence="2">Uncharacterized protein</fullName>
    </submittedName>
</protein>
<reference evidence="2 3" key="1">
    <citation type="journal article" date="2018" name="IMA Fungus">
        <title>IMA Genome-F 9: Draft genome sequence of Annulohypoxylon stygium, Aspergillus mulundensis, Berkeleyomyces basicola (syn. Thielaviopsis basicola), Ceratocystis smalleyi, two Cercospora beticola strains, Coleophoma cylindrospora, Fusarium fracticaudum, Phialophora cf. hyalina, and Morchella septimelata.</title>
        <authorList>
            <person name="Wingfield B.D."/>
            <person name="Bills G.F."/>
            <person name="Dong Y."/>
            <person name="Huang W."/>
            <person name="Nel W.J."/>
            <person name="Swalarsk-Parry B.S."/>
            <person name="Vaghefi N."/>
            <person name="Wilken P.M."/>
            <person name="An Z."/>
            <person name="de Beer Z.W."/>
            <person name="De Vos L."/>
            <person name="Chen L."/>
            <person name="Duong T.A."/>
            <person name="Gao Y."/>
            <person name="Hammerbacher A."/>
            <person name="Kikkert J.R."/>
            <person name="Li Y."/>
            <person name="Li H."/>
            <person name="Li K."/>
            <person name="Li Q."/>
            <person name="Liu X."/>
            <person name="Ma X."/>
            <person name="Naidoo K."/>
            <person name="Pethybridge S.J."/>
            <person name="Sun J."/>
            <person name="Steenkamp E.T."/>
            <person name="van der Nest M.A."/>
            <person name="van Wyk S."/>
            <person name="Wingfield M.J."/>
            <person name="Xiong C."/>
            <person name="Yue Q."/>
            <person name="Zhang X."/>
        </authorList>
    </citation>
    <scope>NUCLEOTIDE SEQUENCE [LARGE SCALE GENOMIC DNA]</scope>
    <source>
        <strain evidence="2 3">BP5796</strain>
    </source>
</reference>
<dbReference type="EMBL" id="PDLN01000006">
    <property type="protein sequence ID" value="RDW83037.1"/>
    <property type="molecule type" value="Genomic_DNA"/>
</dbReference>
<evidence type="ECO:0000313" key="3">
    <source>
        <dbReference type="Proteomes" id="UP000256328"/>
    </source>
</evidence>
<dbReference type="AlphaFoldDB" id="A0A3D8S9K8"/>
<keyword evidence="3" id="KW-1185">Reference proteome</keyword>
<evidence type="ECO:0000313" key="2">
    <source>
        <dbReference type="EMBL" id="RDW83037.1"/>
    </source>
</evidence>
<sequence>MSTSTSDITQHVTDNKSYNALTYSQPNQRPSLAQWHTPPSPEPGSLRKVEPPFDSSLGDSSGVDQGASRRT</sequence>
<feature type="region of interest" description="Disordered" evidence="1">
    <location>
        <begin position="1"/>
        <end position="71"/>
    </location>
</feature>
<evidence type="ECO:0000256" key="1">
    <source>
        <dbReference type="SAM" id="MobiDB-lite"/>
    </source>
</evidence>
<dbReference type="Proteomes" id="UP000256328">
    <property type="component" value="Unassembled WGS sequence"/>
</dbReference>
<comment type="caution">
    <text evidence="2">The sequence shown here is derived from an EMBL/GenBank/DDBJ whole genome shotgun (WGS) entry which is preliminary data.</text>
</comment>
<organism evidence="2 3">
    <name type="scientific">Coleophoma crateriformis</name>
    <dbReference type="NCBI Taxonomy" id="565419"/>
    <lineage>
        <taxon>Eukaryota</taxon>
        <taxon>Fungi</taxon>
        <taxon>Dikarya</taxon>
        <taxon>Ascomycota</taxon>
        <taxon>Pezizomycotina</taxon>
        <taxon>Leotiomycetes</taxon>
        <taxon>Helotiales</taxon>
        <taxon>Dermateaceae</taxon>
        <taxon>Coleophoma</taxon>
    </lineage>
</organism>
<gene>
    <name evidence="2" type="ORF">BP5796_04528</name>
</gene>
<proteinExistence type="predicted"/>
<feature type="compositionally biased region" description="Polar residues" evidence="1">
    <location>
        <begin position="1"/>
        <end position="31"/>
    </location>
</feature>